<dbReference type="InterPro" id="IPR018274">
    <property type="entry name" value="PEP_util_AS"/>
</dbReference>
<dbReference type="FunFam" id="3.30.1490.20:FF:000010">
    <property type="entry name" value="Phosphoenolpyruvate synthase"/>
    <property type="match status" value="1"/>
</dbReference>
<feature type="domain" description="Pyruvate phosphate dikinase AMP/ATP-binding" evidence="17">
    <location>
        <begin position="18"/>
        <end position="342"/>
    </location>
</feature>
<dbReference type="InterPro" id="IPR002192">
    <property type="entry name" value="PPDK_AMP/ATP-bd"/>
</dbReference>
<dbReference type="GO" id="GO:0046872">
    <property type="term" value="F:metal ion binding"/>
    <property type="evidence" value="ECO:0007669"/>
    <property type="project" value="UniProtKB-KW"/>
</dbReference>
<dbReference type="SUPFAM" id="SSF56059">
    <property type="entry name" value="Glutathione synthetase ATP-binding domain-like"/>
    <property type="match status" value="1"/>
</dbReference>
<keyword evidence="12 15" id="KW-0460">Magnesium</keyword>
<dbReference type="Pfam" id="PF01326">
    <property type="entry name" value="PPDK_N"/>
    <property type="match status" value="1"/>
</dbReference>
<dbReference type="GO" id="GO:0008986">
    <property type="term" value="F:pyruvate, water dikinase activity"/>
    <property type="evidence" value="ECO:0007669"/>
    <property type="project" value="UniProtKB-EC"/>
</dbReference>
<dbReference type="InterPro" id="IPR023151">
    <property type="entry name" value="PEP_util_CS"/>
</dbReference>
<evidence type="ECO:0000259" key="18">
    <source>
        <dbReference type="Pfam" id="PF02896"/>
    </source>
</evidence>
<dbReference type="InterPro" id="IPR036637">
    <property type="entry name" value="Phosphohistidine_dom_sf"/>
</dbReference>
<dbReference type="Gene3D" id="3.30.470.20">
    <property type="entry name" value="ATP-grasp fold, B domain"/>
    <property type="match status" value="1"/>
</dbReference>
<dbReference type="NCBIfam" id="TIGR01418">
    <property type="entry name" value="PEP_synth"/>
    <property type="match status" value="1"/>
</dbReference>
<gene>
    <name evidence="19" type="primary">ppsA</name>
    <name evidence="19" type="ORF">MQH31_03435</name>
</gene>
<evidence type="ECO:0000256" key="7">
    <source>
        <dbReference type="ARBA" id="ARBA00022679"/>
    </source>
</evidence>
<dbReference type="EC" id="2.7.9.2" evidence="5 15"/>
<dbReference type="PANTHER" id="PTHR43030:SF1">
    <property type="entry name" value="PHOSPHOENOLPYRUVATE SYNTHASE"/>
    <property type="match status" value="1"/>
</dbReference>
<evidence type="ECO:0000256" key="8">
    <source>
        <dbReference type="ARBA" id="ARBA00022723"/>
    </source>
</evidence>
<dbReference type="Gene3D" id="3.50.30.10">
    <property type="entry name" value="Phosphohistidine domain"/>
    <property type="match status" value="1"/>
</dbReference>
<comment type="similarity">
    <text evidence="4 15">Belongs to the PEP-utilizing enzyme family.</text>
</comment>
<sequence>MSERHVVWFEEIGLADIPQVGGKNASLGEMVGSLAGQGVRVPDGFATTADAYRAFITENGIESALRTALDRYHAGEATLRVTGEALRDLFLNGEFPEDTAAGIRSAYRQLSERSGQPNLAVAVRSSATAEDLPDASFAGQQETFLNVTGERDLLAACRRCYASLFTDRAISYREVKGFDHLDVALSIGVQRMIRSDLGGSGVMFSIDTDTGFPGAAVISAAWGLGETVVQGAVDPDKYLVFKSLLSDPGLTPIIEKTLGAKATKMVYAAGGSARTRVIDTPLRERNSFVLSDLEIVQLARWAVIVEDHYGRPMDMEWARDGVTHELYMVQARPETVQSQASGTVFTVSRLLESGPLIVSGVAIGDSIATGTACVIRDPADIDNFIDGAILVTEMTDPDWVPIMTRASGIVTDHGGPTSHAAIVSRELGVPAVVGTGTGTDLIENGAAITLSCAEGDEGFVYAGTLAFETEEVDLGTVPSTRTKLMVNIASPAAAFEWWRLPAAGVGLARMEFIINNLITIHPMALVHPERVTDRAALRRIHERTRGFADPKEYFVQTLALGIAKLTAPYYPDPVIVRMSDFKTNEYAHLLGGSAFEHTEENPMIGFRGASRYYDDRYREGFALECRAIKRVREEIGFANVIVMVPFCRTVAEADKVLAVMAANGLTRGENGLQVYMMCEIPANVILAEEFATRFDGFSIGSNDLTQLVLGVDRDAGDLAGLFDERDDAVKRMISEAIRKAHAAGIKIGICGQAPSNYPDFAAFLVREGIDSISLNPDSFLKTAGIVAEAEGTLDTV</sequence>
<evidence type="ECO:0000256" key="11">
    <source>
        <dbReference type="ARBA" id="ARBA00022840"/>
    </source>
</evidence>
<comment type="function">
    <text evidence="2 15">Catalyzes the phosphorylation of pyruvate to phosphoenolpyruvate.</text>
</comment>
<dbReference type="InterPro" id="IPR006319">
    <property type="entry name" value="PEP_synth"/>
</dbReference>
<comment type="pathway">
    <text evidence="3 15">Carbohydrate biosynthesis; gluconeogenesis.</text>
</comment>
<dbReference type="SUPFAM" id="SSF51621">
    <property type="entry name" value="Phosphoenolpyruvate/pyruvate domain"/>
    <property type="match status" value="1"/>
</dbReference>
<keyword evidence="10 15" id="KW-0418">Kinase</keyword>
<keyword evidence="8 15" id="KW-0479">Metal-binding</keyword>
<evidence type="ECO:0000256" key="10">
    <source>
        <dbReference type="ARBA" id="ARBA00022777"/>
    </source>
</evidence>
<dbReference type="RefSeq" id="WP_243010916.1">
    <property type="nucleotide sequence ID" value="NZ_JALGAR010000001.1"/>
</dbReference>
<dbReference type="InterPro" id="IPR000121">
    <property type="entry name" value="PEP_util_C"/>
</dbReference>
<evidence type="ECO:0000259" key="16">
    <source>
        <dbReference type="Pfam" id="PF00391"/>
    </source>
</evidence>
<evidence type="ECO:0000256" key="2">
    <source>
        <dbReference type="ARBA" id="ARBA00002988"/>
    </source>
</evidence>
<dbReference type="InterPro" id="IPR040442">
    <property type="entry name" value="Pyrv_kinase-like_dom_sf"/>
</dbReference>
<feature type="domain" description="PEP-utilising enzyme mobile" evidence="16">
    <location>
        <begin position="386"/>
        <end position="455"/>
    </location>
</feature>
<dbReference type="PANTHER" id="PTHR43030">
    <property type="entry name" value="PHOSPHOENOLPYRUVATE SYNTHASE"/>
    <property type="match status" value="1"/>
</dbReference>
<evidence type="ECO:0000256" key="13">
    <source>
        <dbReference type="ARBA" id="ARBA00033470"/>
    </source>
</evidence>
<dbReference type="PROSITE" id="PS00742">
    <property type="entry name" value="PEP_ENZYMES_2"/>
    <property type="match status" value="1"/>
</dbReference>
<accession>A0AA41QT58</accession>
<dbReference type="Gene3D" id="3.30.1490.20">
    <property type="entry name" value="ATP-grasp fold, A domain"/>
    <property type="match status" value="1"/>
</dbReference>
<dbReference type="PIRSF" id="PIRSF000854">
    <property type="entry name" value="PEP_synthase"/>
    <property type="match status" value="1"/>
</dbReference>
<comment type="caution">
    <text evidence="19">The sequence shown here is derived from an EMBL/GenBank/DDBJ whole genome shotgun (WGS) entry which is preliminary data.</text>
</comment>
<keyword evidence="7 15" id="KW-0808">Transferase</keyword>
<protein>
    <recommendedName>
        <fullName evidence="6 15">Phosphoenolpyruvate synthase</fullName>
        <shortName evidence="15">PEP synthase</shortName>
        <ecNumber evidence="5 15">2.7.9.2</ecNumber>
    </recommendedName>
    <alternativeName>
        <fullName evidence="13 15">Pyruvate, water dikinase</fullName>
    </alternativeName>
</protein>
<evidence type="ECO:0000256" key="1">
    <source>
        <dbReference type="ARBA" id="ARBA00001946"/>
    </source>
</evidence>
<evidence type="ECO:0000256" key="3">
    <source>
        <dbReference type="ARBA" id="ARBA00004742"/>
    </source>
</evidence>
<dbReference type="Proteomes" id="UP001165341">
    <property type="component" value="Unassembled WGS sequence"/>
</dbReference>
<dbReference type="Gene3D" id="3.20.20.60">
    <property type="entry name" value="Phosphoenolpyruvate-binding domains"/>
    <property type="match status" value="1"/>
</dbReference>
<evidence type="ECO:0000313" key="19">
    <source>
        <dbReference type="EMBL" id="MCI4656865.1"/>
    </source>
</evidence>
<evidence type="ECO:0000256" key="9">
    <source>
        <dbReference type="ARBA" id="ARBA00022741"/>
    </source>
</evidence>
<dbReference type="NCBIfam" id="NF005057">
    <property type="entry name" value="PRK06464.1"/>
    <property type="match status" value="1"/>
</dbReference>
<dbReference type="InterPro" id="IPR008279">
    <property type="entry name" value="PEP-util_enz_mobile_dom"/>
</dbReference>
<evidence type="ECO:0000259" key="17">
    <source>
        <dbReference type="Pfam" id="PF01326"/>
    </source>
</evidence>
<reference evidence="19" key="1">
    <citation type="submission" date="2022-03" db="EMBL/GenBank/DDBJ databases">
        <title>Cryobacterium sp. nov. strain ZS14-85, isolated from Antarctic soil.</title>
        <authorList>
            <person name="Li J."/>
            <person name="Niu G."/>
        </authorList>
    </citation>
    <scope>NUCLEOTIDE SEQUENCE</scope>
    <source>
        <strain evidence="19">ZS14-85</strain>
    </source>
</reference>
<keyword evidence="9 15" id="KW-0547">Nucleotide-binding</keyword>
<keyword evidence="11 15" id="KW-0067">ATP-binding</keyword>
<dbReference type="AlphaFoldDB" id="A0AA41QT58"/>
<keyword evidence="20" id="KW-1185">Reference proteome</keyword>
<evidence type="ECO:0000256" key="4">
    <source>
        <dbReference type="ARBA" id="ARBA00007837"/>
    </source>
</evidence>
<organism evidence="19 20">
    <name type="scientific">Cryobacterium zhongshanensis</name>
    <dbReference type="NCBI Taxonomy" id="2928153"/>
    <lineage>
        <taxon>Bacteria</taxon>
        <taxon>Bacillati</taxon>
        <taxon>Actinomycetota</taxon>
        <taxon>Actinomycetes</taxon>
        <taxon>Micrococcales</taxon>
        <taxon>Microbacteriaceae</taxon>
        <taxon>Cryobacterium</taxon>
    </lineage>
</organism>
<comment type="catalytic activity">
    <reaction evidence="14 15">
        <text>pyruvate + ATP + H2O = phosphoenolpyruvate + AMP + phosphate + 2 H(+)</text>
        <dbReference type="Rhea" id="RHEA:11364"/>
        <dbReference type="ChEBI" id="CHEBI:15361"/>
        <dbReference type="ChEBI" id="CHEBI:15377"/>
        <dbReference type="ChEBI" id="CHEBI:15378"/>
        <dbReference type="ChEBI" id="CHEBI:30616"/>
        <dbReference type="ChEBI" id="CHEBI:43474"/>
        <dbReference type="ChEBI" id="CHEBI:58702"/>
        <dbReference type="ChEBI" id="CHEBI:456215"/>
        <dbReference type="EC" id="2.7.9.2"/>
    </reaction>
</comment>
<evidence type="ECO:0000256" key="15">
    <source>
        <dbReference type="PIRNR" id="PIRNR000854"/>
    </source>
</evidence>
<dbReference type="Pfam" id="PF02896">
    <property type="entry name" value="PEP-utilizers_C"/>
    <property type="match status" value="1"/>
</dbReference>
<dbReference type="SUPFAM" id="SSF52009">
    <property type="entry name" value="Phosphohistidine domain"/>
    <property type="match status" value="1"/>
</dbReference>
<evidence type="ECO:0000256" key="12">
    <source>
        <dbReference type="ARBA" id="ARBA00022842"/>
    </source>
</evidence>
<proteinExistence type="inferred from homology"/>
<dbReference type="FunFam" id="3.30.470.20:FF:000017">
    <property type="entry name" value="Phosphoenolpyruvate synthase"/>
    <property type="match status" value="1"/>
</dbReference>
<evidence type="ECO:0000313" key="20">
    <source>
        <dbReference type="Proteomes" id="UP001165341"/>
    </source>
</evidence>
<dbReference type="GO" id="GO:0005524">
    <property type="term" value="F:ATP binding"/>
    <property type="evidence" value="ECO:0007669"/>
    <property type="project" value="UniProtKB-KW"/>
</dbReference>
<name>A0AA41QT58_9MICO</name>
<dbReference type="EMBL" id="JALGAR010000001">
    <property type="protein sequence ID" value="MCI4656865.1"/>
    <property type="molecule type" value="Genomic_DNA"/>
</dbReference>
<feature type="domain" description="PEP-utilising enzyme C-terminal" evidence="18">
    <location>
        <begin position="475"/>
        <end position="787"/>
    </location>
</feature>
<evidence type="ECO:0000256" key="14">
    <source>
        <dbReference type="ARBA" id="ARBA00047700"/>
    </source>
</evidence>
<evidence type="ECO:0000256" key="6">
    <source>
        <dbReference type="ARBA" id="ARBA00021623"/>
    </source>
</evidence>
<dbReference type="InterPro" id="IPR015813">
    <property type="entry name" value="Pyrv/PenolPyrv_kinase-like_dom"/>
</dbReference>
<dbReference type="Pfam" id="PF00391">
    <property type="entry name" value="PEP-utilizers"/>
    <property type="match status" value="1"/>
</dbReference>
<dbReference type="InterPro" id="IPR013815">
    <property type="entry name" value="ATP_grasp_subdomain_1"/>
</dbReference>
<evidence type="ECO:0000256" key="5">
    <source>
        <dbReference type="ARBA" id="ARBA00011996"/>
    </source>
</evidence>
<comment type="cofactor">
    <cofactor evidence="1 15">
        <name>Mg(2+)</name>
        <dbReference type="ChEBI" id="CHEBI:18420"/>
    </cofactor>
</comment>
<dbReference type="PROSITE" id="PS00370">
    <property type="entry name" value="PEP_ENZYMES_PHOS_SITE"/>
    <property type="match status" value="1"/>
</dbReference>